<accession>A0ABQ3LWK2</accession>
<comment type="caution">
    <text evidence="1">The sequence shown here is derived from an EMBL/GenBank/DDBJ whole genome shotgun (WGS) entry which is preliminary data.</text>
</comment>
<protein>
    <submittedName>
        <fullName evidence="1">Uncharacterized protein</fullName>
    </submittedName>
</protein>
<gene>
    <name evidence="1" type="ORF">GCM10008023_33840</name>
</gene>
<evidence type="ECO:0000313" key="1">
    <source>
        <dbReference type="EMBL" id="GHH23173.1"/>
    </source>
</evidence>
<dbReference type="RefSeq" id="WP_189677211.1">
    <property type="nucleotide sequence ID" value="NZ_BNAQ01000006.1"/>
</dbReference>
<evidence type="ECO:0000313" key="2">
    <source>
        <dbReference type="Proteomes" id="UP000652430"/>
    </source>
</evidence>
<dbReference type="EMBL" id="BNAQ01000006">
    <property type="protein sequence ID" value="GHH23173.1"/>
    <property type="molecule type" value="Genomic_DNA"/>
</dbReference>
<organism evidence="1 2">
    <name type="scientific">Sphingomonas glacialis</name>
    <dbReference type="NCBI Taxonomy" id="658225"/>
    <lineage>
        <taxon>Bacteria</taxon>
        <taxon>Pseudomonadati</taxon>
        <taxon>Pseudomonadota</taxon>
        <taxon>Alphaproteobacteria</taxon>
        <taxon>Sphingomonadales</taxon>
        <taxon>Sphingomonadaceae</taxon>
        <taxon>Sphingomonas</taxon>
    </lineage>
</organism>
<keyword evidence="2" id="KW-1185">Reference proteome</keyword>
<dbReference type="Proteomes" id="UP000652430">
    <property type="component" value="Unassembled WGS sequence"/>
</dbReference>
<sequence>MPVTVLSALALTQAFSLPTTVPARFYNRPGASSAARDADLARCRAISVGPMGDDTRPAVVQDRRLTPPIGTASEQPRPIAQPVDAIADCMSDHGWRLYALSARDQRTWLRLAPTARARLADTLVGASVPRWGQLIRPAVSLRLTRR</sequence>
<reference evidence="2" key="1">
    <citation type="journal article" date="2019" name="Int. J. Syst. Evol. Microbiol.">
        <title>The Global Catalogue of Microorganisms (GCM) 10K type strain sequencing project: providing services to taxonomists for standard genome sequencing and annotation.</title>
        <authorList>
            <consortium name="The Broad Institute Genomics Platform"/>
            <consortium name="The Broad Institute Genome Sequencing Center for Infectious Disease"/>
            <person name="Wu L."/>
            <person name="Ma J."/>
        </authorList>
    </citation>
    <scope>NUCLEOTIDE SEQUENCE [LARGE SCALE GENOMIC DNA]</scope>
    <source>
        <strain evidence="2">CGMCC 1.8957</strain>
    </source>
</reference>
<proteinExistence type="predicted"/>
<name>A0ABQ3LWK2_9SPHN</name>